<evidence type="ECO:0000256" key="2">
    <source>
        <dbReference type="ARBA" id="ARBA00022722"/>
    </source>
</evidence>
<dbReference type="InterPro" id="IPR000100">
    <property type="entry name" value="RNase_P"/>
</dbReference>
<keyword evidence="9" id="KW-1185">Reference proteome</keyword>
<evidence type="ECO:0000256" key="5">
    <source>
        <dbReference type="ARBA" id="ARBA00022884"/>
    </source>
</evidence>
<dbReference type="EMBL" id="CP036434">
    <property type="protein sequence ID" value="QDV06923.1"/>
    <property type="molecule type" value="Genomic_DNA"/>
</dbReference>
<evidence type="ECO:0000256" key="4">
    <source>
        <dbReference type="ARBA" id="ARBA00022801"/>
    </source>
</evidence>
<dbReference type="NCBIfam" id="TIGR00188">
    <property type="entry name" value="rnpA"/>
    <property type="match status" value="1"/>
</dbReference>
<comment type="similarity">
    <text evidence="6">Belongs to the RnpA family.</text>
</comment>
<dbReference type="Proteomes" id="UP000320390">
    <property type="component" value="Chromosome"/>
</dbReference>
<keyword evidence="5 6" id="KW-0694">RNA-binding</keyword>
<comment type="function">
    <text evidence="6">RNaseP catalyzes the removal of the 5'-leader sequence from pre-tRNA to produce the mature 5'-terminus. It can also cleave other RNA substrates such as 4.5S RNA. The protein component plays an auxiliary but essential role in vivo by binding to the 5'-leader sequence and broadening the substrate specificity of the ribozyme.</text>
</comment>
<dbReference type="GO" id="GO:0001682">
    <property type="term" value="P:tRNA 5'-leader removal"/>
    <property type="evidence" value="ECO:0007669"/>
    <property type="project" value="UniProtKB-UniRule"/>
</dbReference>
<dbReference type="PANTHER" id="PTHR33992:SF1">
    <property type="entry name" value="RIBONUCLEASE P PROTEIN COMPONENT"/>
    <property type="match status" value="1"/>
</dbReference>
<evidence type="ECO:0000313" key="8">
    <source>
        <dbReference type="EMBL" id="QDV06923.1"/>
    </source>
</evidence>
<comment type="catalytic activity">
    <reaction evidence="6">
        <text>Endonucleolytic cleavage of RNA, removing 5'-extranucleotides from tRNA precursor.</text>
        <dbReference type="EC" id="3.1.26.5"/>
    </reaction>
</comment>
<dbReference type="InterPro" id="IPR020568">
    <property type="entry name" value="Ribosomal_Su5_D2-typ_SF"/>
</dbReference>
<dbReference type="Gene3D" id="3.30.230.10">
    <property type="match status" value="1"/>
</dbReference>
<protein>
    <recommendedName>
        <fullName evidence="6 7">Ribonuclease P protein component</fullName>
        <shortName evidence="6">RNase P protein</shortName>
        <shortName evidence="6">RNaseP protein</shortName>
        <ecNumber evidence="6 7">3.1.26.5</ecNumber>
    </recommendedName>
    <alternativeName>
        <fullName evidence="6">Protein C5</fullName>
    </alternativeName>
</protein>
<dbReference type="AlphaFoldDB" id="A0A518ES55"/>
<keyword evidence="1 6" id="KW-0819">tRNA processing</keyword>
<dbReference type="EC" id="3.1.26.5" evidence="6 7"/>
<dbReference type="GO" id="GO:0042781">
    <property type="term" value="F:3'-tRNA processing endoribonuclease activity"/>
    <property type="evidence" value="ECO:0007669"/>
    <property type="project" value="TreeGrafter"/>
</dbReference>
<dbReference type="InterPro" id="IPR014721">
    <property type="entry name" value="Ribsml_uS5_D2-typ_fold_subgr"/>
</dbReference>
<dbReference type="Pfam" id="PF00825">
    <property type="entry name" value="Ribonuclease_P"/>
    <property type="match status" value="1"/>
</dbReference>
<organism evidence="8 9">
    <name type="scientific">Saltatorellus ferox</name>
    <dbReference type="NCBI Taxonomy" id="2528018"/>
    <lineage>
        <taxon>Bacteria</taxon>
        <taxon>Pseudomonadati</taxon>
        <taxon>Planctomycetota</taxon>
        <taxon>Planctomycetia</taxon>
        <taxon>Planctomycetia incertae sedis</taxon>
        <taxon>Saltatorellus</taxon>
    </lineage>
</organism>
<dbReference type="OrthoDB" id="9810867at2"/>
<dbReference type="GO" id="GO:0030677">
    <property type="term" value="C:ribonuclease P complex"/>
    <property type="evidence" value="ECO:0007669"/>
    <property type="project" value="TreeGrafter"/>
</dbReference>
<reference evidence="8 9" key="1">
    <citation type="submission" date="2019-02" db="EMBL/GenBank/DDBJ databases">
        <title>Deep-cultivation of Planctomycetes and their phenomic and genomic characterization uncovers novel biology.</title>
        <authorList>
            <person name="Wiegand S."/>
            <person name="Jogler M."/>
            <person name="Boedeker C."/>
            <person name="Pinto D."/>
            <person name="Vollmers J."/>
            <person name="Rivas-Marin E."/>
            <person name="Kohn T."/>
            <person name="Peeters S.H."/>
            <person name="Heuer A."/>
            <person name="Rast P."/>
            <person name="Oberbeckmann S."/>
            <person name="Bunk B."/>
            <person name="Jeske O."/>
            <person name="Meyerdierks A."/>
            <person name="Storesund J.E."/>
            <person name="Kallscheuer N."/>
            <person name="Luecker S."/>
            <person name="Lage O.M."/>
            <person name="Pohl T."/>
            <person name="Merkel B.J."/>
            <person name="Hornburger P."/>
            <person name="Mueller R.-W."/>
            <person name="Bruemmer F."/>
            <person name="Labrenz M."/>
            <person name="Spormann A.M."/>
            <person name="Op den Camp H."/>
            <person name="Overmann J."/>
            <person name="Amann R."/>
            <person name="Jetten M.S.M."/>
            <person name="Mascher T."/>
            <person name="Medema M.H."/>
            <person name="Devos D.P."/>
            <person name="Kaster A.-K."/>
            <person name="Ovreas L."/>
            <person name="Rohde M."/>
            <person name="Galperin M.Y."/>
            <person name="Jogler C."/>
        </authorList>
    </citation>
    <scope>NUCLEOTIDE SEQUENCE [LARGE SCALE GENOMIC DNA]</scope>
    <source>
        <strain evidence="8 9">Poly30</strain>
    </source>
</reference>
<sequence>MPSRLRFPKPFHIRRARDFSRVYRIGKRARGSILLLVGAPNGLGHPRLGLSVSKKIWKHAVKRNRVRRVFREAFRLSTTDLPPFDFVLIPAEPRLLPNTKDTVLELTRLARKLHEKVERASAEDRTGGVTR</sequence>
<dbReference type="SUPFAM" id="SSF54211">
    <property type="entry name" value="Ribosomal protein S5 domain 2-like"/>
    <property type="match status" value="1"/>
</dbReference>
<evidence type="ECO:0000256" key="7">
    <source>
        <dbReference type="NCBIfam" id="TIGR00188"/>
    </source>
</evidence>
<accession>A0A518ES55</accession>
<dbReference type="PANTHER" id="PTHR33992">
    <property type="entry name" value="RIBONUCLEASE P PROTEIN COMPONENT"/>
    <property type="match status" value="1"/>
</dbReference>
<dbReference type="GO" id="GO:0000049">
    <property type="term" value="F:tRNA binding"/>
    <property type="evidence" value="ECO:0007669"/>
    <property type="project" value="UniProtKB-UniRule"/>
</dbReference>
<proteinExistence type="inferred from homology"/>
<dbReference type="HAMAP" id="MF_00227">
    <property type="entry name" value="RNase_P"/>
    <property type="match status" value="1"/>
</dbReference>
<dbReference type="GO" id="GO:0004526">
    <property type="term" value="F:ribonuclease P activity"/>
    <property type="evidence" value="ECO:0007669"/>
    <property type="project" value="UniProtKB-UniRule"/>
</dbReference>
<evidence type="ECO:0000256" key="3">
    <source>
        <dbReference type="ARBA" id="ARBA00022759"/>
    </source>
</evidence>
<gene>
    <name evidence="6 8" type="primary">rnpA</name>
    <name evidence="8" type="ORF">Poly30_24410</name>
</gene>
<keyword evidence="3 6" id="KW-0255">Endonuclease</keyword>
<comment type="subunit">
    <text evidence="6">Consists of a catalytic RNA component (M1 or rnpB) and a protein subunit.</text>
</comment>
<evidence type="ECO:0000256" key="6">
    <source>
        <dbReference type="HAMAP-Rule" id="MF_00227"/>
    </source>
</evidence>
<name>A0A518ES55_9BACT</name>
<keyword evidence="2 6" id="KW-0540">Nuclease</keyword>
<dbReference type="RefSeq" id="WP_145197535.1">
    <property type="nucleotide sequence ID" value="NZ_CP036434.1"/>
</dbReference>
<evidence type="ECO:0000313" key="9">
    <source>
        <dbReference type="Proteomes" id="UP000320390"/>
    </source>
</evidence>
<evidence type="ECO:0000256" key="1">
    <source>
        <dbReference type="ARBA" id="ARBA00022694"/>
    </source>
</evidence>
<keyword evidence="4 6" id="KW-0378">Hydrolase</keyword>